<dbReference type="NCBIfam" id="TIGR00254">
    <property type="entry name" value="GGDEF"/>
    <property type="match status" value="1"/>
</dbReference>
<evidence type="ECO:0000256" key="7">
    <source>
        <dbReference type="ARBA" id="ARBA00023136"/>
    </source>
</evidence>
<evidence type="ECO:0000256" key="5">
    <source>
        <dbReference type="ARBA" id="ARBA00022692"/>
    </source>
</evidence>
<evidence type="ECO:0000256" key="1">
    <source>
        <dbReference type="ARBA" id="ARBA00001946"/>
    </source>
</evidence>
<dbReference type="Pfam" id="PF02743">
    <property type="entry name" value="dCache_1"/>
    <property type="match status" value="1"/>
</dbReference>
<feature type="domain" description="HAMP" evidence="9">
    <location>
        <begin position="317"/>
        <end position="370"/>
    </location>
</feature>
<dbReference type="PROSITE" id="PS50887">
    <property type="entry name" value="GGDEF"/>
    <property type="match status" value="1"/>
</dbReference>
<reference evidence="11 12" key="1">
    <citation type="submission" date="2014-07" db="EMBL/GenBank/DDBJ databases">
        <title>Draft Genome Sequences of Environmental Pseudomonas syringae strains.</title>
        <authorList>
            <person name="Baltrus D.A."/>
            <person name="Berge O."/>
            <person name="Morris C."/>
        </authorList>
    </citation>
    <scope>NUCLEOTIDE SEQUENCE [LARGE SCALE GENOMIC DNA]</scope>
    <source>
        <strain evidence="11 12">CEB003</strain>
    </source>
</reference>
<dbReference type="GO" id="GO:0007165">
    <property type="term" value="P:signal transduction"/>
    <property type="evidence" value="ECO:0007669"/>
    <property type="project" value="InterPro"/>
</dbReference>
<dbReference type="Proteomes" id="UP000028643">
    <property type="component" value="Unassembled WGS sequence"/>
</dbReference>
<dbReference type="RefSeq" id="WP_047578580.1">
    <property type="nucleotide sequence ID" value="NZ_JPQT01000136.1"/>
</dbReference>
<comment type="cofactor">
    <cofactor evidence="1">
        <name>Mg(2+)</name>
        <dbReference type="ChEBI" id="CHEBI:18420"/>
    </cofactor>
</comment>
<dbReference type="InterPro" id="IPR003660">
    <property type="entry name" value="HAMP_dom"/>
</dbReference>
<feature type="transmembrane region" description="Helical" evidence="8">
    <location>
        <begin position="301"/>
        <end position="320"/>
    </location>
</feature>
<dbReference type="PROSITE" id="PS50885">
    <property type="entry name" value="HAMP"/>
    <property type="match status" value="1"/>
</dbReference>
<dbReference type="Gene3D" id="3.30.450.20">
    <property type="entry name" value="PAS domain"/>
    <property type="match status" value="1"/>
</dbReference>
<dbReference type="PATRIC" id="fig|317.174.peg.5119"/>
<dbReference type="CDD" id="cd01949">
    <property type="entry name" value="GGDEF"/>
    <property type="match status" value="1"/>
</dbReference>
<dbReference type="GO" id="GO:0005886">
    <property type="term" value="C:plasma membrane"/>
    <property type="evidence" value="ECO:0007669"/>
    <property type="project" value="UniProtKB-SubCell"/>
</dbReference>
<organism evidence="11 12">
    <name type="scientific">Pseudomonas syringae</name>
    <dbReference type="NCBI Taxonomy" id="317"/>
    <lineage>
        <taxon>Bacteria</taxon>
        <taxon>Pseudomonadati</taxon>
        <taxon>Pseudomonadota</taxon>
        <taxon>Gammaproteobacteria</taxon>
        <taxon>Pseudomonadales</taxon>
        <taxon>Pseudomonadaceae</taxon>
        <taxon>Pseudomonas</taxon>
    </lineage>
</organism>
<evidence type="ECO:0000259" key="9">
    <source>
        <dbReference type="PROSITE" id="PS50885"/>
    </source>
</evidence>
<evidence type="ECO:0000256" key="3">
    <source>
        <dbReference type="ARBA" id="ARBA00004651"/>
    </source>
</evidence>
<dbReference type="InterPro" id="IPR043128">
    <property type="entry name" value="Rev_trsase/Diguanyl_cyclase"/>
</dbReference>
<dbReference type="InterPro" id="IPR000160">
    <property type="entry name" value="GGDEF_dom"/>
</dbReference>
<evidence type="ECO:0000256" key="6">
    <source>
        <dbReference type="ARBA" id="ARBA00022989"/>
    </source>
</evidence>
<dbReference type="SMART" id="SM00267">
    <property type="entry name" value="GGDEF"/>
    <property type="match status" value="1"/>
</dbReference>
<evidence type="ECO:0000259" key="10">
    <source>
        <dbReference type="PROSITE" id="PS50887"/>
    </source>
</evidence>
<comment type="caution">
    <text evidence="11">The sequence shown here is derived from an EMBL/GenBank/DDBJ whole genome shotgun (WGS) entry which is preliminary data.</text>
</comment>
<keyword evidence="6 8" id="KW-1133">Transmembrane helix</keyword>
<evidence type="ECO:0000313" key="12">
    <source>
        <dbReference type="Proteomes" id="UP000028643"/>
    </source>
</evidence>
<keyword evidence="5 8" id="KW-0812">Transmembrane</keyword>
<name>A0A085UTE5_PSESX</name>
<dbReference type="AlphaFoldDB" id="A0A085UTE5"/>
<feature type="domain" description="GGDEF" evidence="10">
    <location>
        <begin position="406"/>
        <end position="540"/>
    </location>
</feature>
<dbReference type="GO" id="GO:0003824">
    <property type="term" value="F:catalytic activity"/>
    <property type="evidence" value="ECO:0007669"/>
    <property type="project" value="UniProtKB-ARBA"/>
</dbReference>
<evidence type="ECO:0000256" key="2">
    <source>
        <dbReference type="ARBA" id="ARBA00004533"/>
    </source>
</evidence>
<dbReference type="InterPro" id="IPR029787">
    <property type="entry name" value="Nucleotide_cyclase"/>
</dbReference>
<sequence>MRSRYYLAGNRTRLFNSVVTRLLLLALCIIIFGAVLRYYVLSNFLREDLAATVQRQQLALANYVAQDVDSKILQRQRLLERLAADIPQVSLAEPGQLQAWLNERYEYQTLFSGIALFNVHGALLTSAPLLDDQRNSDYAGRNNLQAALSGVAFIGSPQSDITGPLIPIAVPVKTPTGEIAAVLVGNTALAAPGFLDSLFHNRMGEAGSGFALVFPREKQLVESSQLPMTLKPVTEPGVDTLNDRAMAGFRGAGVTVNAQGSEDVAAMASVASTGWYVVARVPGSEAFATVNRLQQFLLKGVFFVVLVFGTLAALGIYLVFRQLFTAAAQADRMTRGEQPLAPLPVIRDDEIGHLISAFNRLLLKLNAKQAELERMAHHDALTELPNRAYLSQRVRESLALARRNNSYVGLLFMDLDGFKDINDSLGHDAGDEVLRQVALRFASVVRENDTLARIGGDEFVVLLGNLGPDADTAVSAVAVKCIEALNAPFYLAGTVCVVGVSIGISWGDGNSSESSLLLAADRVMYQAKKTGRGRFLSARV</sequence>
<keyword evidence="7 8" id="KW-0472">Membrane</keyword>
<dbReference type="PANTHER" id="PTHR46663:SF3">
    <property type="entry name" value="SLL0267 PROTEIN"/>
    <property type="match status" value="1"/>
</dbReference>
<dbReference type="InterPro" id="IPR052163">
    <property type="entry name" value="DGC-Regulatory_Protein"/>
</dbReference>
<dbReference type="FunFam" id="3.30.70.270:FF:000001">
    <property type="entry name" value="Diguanylate cyclase domain protein"/>
    <property type="match status" value="1"/>
</dbReference>
<protein>
    <submittedName>
        <fullName evidence="11">Diguanylate cyclase</fullName>
    </submittedName>
</protein>
<dbReference type="Gene3D" id="3.30.70.270">
    <property type="match status" value="1"/>
</dbReference>
<comment type="subcellular location">
    <subcellularLocation>
        <location evidence="2">Cell inner membrane</location>
    </subcellularLocation>
    <subcellularLocation>
        <location evidence="3">Cell membrane</location>
        <topology evidence="3">Multi-pass membrane protein</topology>
    </subcellularLocation>
</comment>
<evidence type="ECO:0000256" key="4">
    <source>
        <dbReference type="ARBA" id="ARBA00022475"/>
    </source>
</evidence>
<dbReference type="SUPFAM" id="SSF55073">
    <property type="entry name" value="Nucleotide cyclase"/>
    <property type="match status" value="1"/>
</dbReference>
<dbReference type="PANTHER" id="PTHR46663">
    <property type="entry name" value="DIGUANYLATE CYCLASE DGCT-RELATED"/>
    <property type="match status" value="1"/>
</dbReference>
<evidence type="ECO:0000256" key="8">
    <source>
        <dbReference type="SAM" id="Phobius"/>
    </source>
</evidence>
<dbReference type="CDD" id="cd06225">
    <property type="entry name" value="HAMP"/>
    <property type="match status" value="1"/>
</dbReference>
<evidence type="ECO:0000313" key="11">
    <source>
        <dbReference type="EMBL" id="KFE46458.1"/>
    </source>
</evidence>
<keyword evidence="4" id="KW-1003">Cell membrane</keyword>
<dbReference type="EMBL" id="JPQT01000136">
    <property type="protein sequence ID" value="KFE46458.1"/>
    <property type="molecule type" value="Genomic_DNA"/>
</dbReference>
<dbReference type="Gene3D" id="6.10.340.10">
    <property type="match status" value="1"/>
</dbReference>
<accession>A0A085UTE5</accession>
<gene>
    <name evidence="11" type="ORF">IV02_25045</name>
</gene>
<dbReference type="Pfam" id="PF00990">
    <property type="entry name" value="GGDEF"/>
    <property type="match status" value="1"/>
</dbReference>
<dbReference type="InterPro" id="IPR033479">
    <property type="entry name" value="dCache_1"/>
</dbReference>
<proteinExistence type="predicted"/>
<feature type="transmembrane region" description="Helical" evidence="8">
    <location>
        <begin position="21"/>
        <end position="40"/>
    </location>
</feature>